<evidence type="ECO:0000256" key="3">
    <source>
        <dbReference type="ARBA" id="ARBA00013080"/>
    </source>
</evidence>
<feature type="active site" description="Proton donor" evidence="9">
    <location>
        <position position="73"/>
    </location>
</feature>
<reference evidence="11 12" key="1">
    <citation type="submission" date="2019-02" db="EMBL/GenBank/DDBJ databases">
        <title>Deep-cultivation of Planctomycetes and their phenomic and genomic characterization uncovers novel biology.</title>
        <authorList>
            <person name="Wiegand S."/>
            <person name="Jogler M."/>
            <person name="Boedeker C."/>
            <person name="Pinto D."/>
            <person name="Vollmers J."/>
            <person name="Rivas-Marin E."/>
            <person name="Kohn T."/>
            <person name="Peeters S.H."/>
            <person name="Heuer A."/>
            <person name="Rast P."/>
            <person name="Oberbeckmann S."/>
            <person name="Bunk B."/>
            <person name="Jeske O."/>
            <person name="Meyerdierks A."/>
            <person name="Storesund J.E."/>
            <person name="Kallscheuer N."/>
            <person name="Luecker S."/>
            <person name="Lage O.M."/>
            <person name="Pohl T."/>
            <person name="Merkel B.J."/>
            <person name="Hornburger P."/>
            <person name="Mueller R.-W."/>
            <person name="Bruemmer F."/>
            <person name="Labrenz M."/>
            <person name="Spormann A.M."/>
            <person name="Op Den Camp H."/>
            <person name="Overmann J."/>
            <person name="Amann R."/>
            <person name="Jetten M.S.M."/>
            <person name="Mascher T."/>
            <person name="Medema M.H."/>
            <person name="Devos D.P."/>
            <person name="Kaster A.-K."/>
            <person name="Ovreas L."/>
            <person name="Rohde M."/>
            <person name="Galperin M.Y."/>
            <person name="Jogler C."/>
        </authorList>
    </citation>
    <scope>NUCLEOTIDE SEQUENCE [LARGE SCALE GENOMIC DNA]</scope>
    <source>
        <strain evidence="11 12">Poly41</strain>
    </source>
</reference>
<evidence type="ECO:0000256" key="5">
    <source>
        <dbReference type="ARBA" id="ARBA00022605"/>
    </source>
</evidence>
<organism evidence="11 12">
    <name type="scientific">Novipirellula artificiosorum</name>
    <dbReference type="NCBI Taxonomy" id="2528016"/>
    <lineage>
        <taxon>Bacteria</taxon>
        <taxon>Pseudomonadati</taxon>
        <taxon>Planctomycetota</taxon>
        <taxon>Planctomycetia</taxon>
        <taxon>Pirellulales</taxon>
        <taxon>Pirellulaceae</taxon>
        <taxon>Novipirellula</taxon>
    </lineage>
</organism>
<evidence type="ECO:0000313" key="11">
    <source>
        <dbReference type="EMBL" id="TWU37106.1"/>
    </source>
</evidence>
<feature type="binding site" evidence="9">
    <location>
        <position position="64"/>
    </location>
    <ligand>
        <name>substrate</name>
    </ligand>
</feature>
<dbReference type="PANTHER" id="PTHR31689">
    <property type="entry name" value="DIAMINOPIMELATE EPIMERASE, CHLOROPLASTIC"/>
    <property type="match status" value="1"/>
</dbReference>
<feature type="binding site" evidence="9">
    <location>
        <position position="197"/>
    </location>
    <ligand>
        <name>substrate</name>
    </ligand>
</feature>
<comment type="similarity">
    <text evidence="2 9">Belongs to the diaminopimelate epimerase family.</text>
</comment>
<feature type="active site" evidence="10">
    <location>
        <position position="73"/>
    </location>
</feature>
<dbReference type="GO" id="GO:0008837">
    <property type="term" value="F:diaminopimelate epimerase activity"/>
    <property type="evidence" value="ECO:0007669"/>
    <property type="project" value="UniProtKB-UniRule"/>
</dbReference>
<evidence type="ECO:0000256" key="7">
    <source>
        <dbReference type="ARBA" id="ARBA00023235"/>
    </source>
</evidence>
<dbReference type="InterPro" id="IPR001653">
    <property type="entry name" value="DAP_epimerase_DapF"/>
</dbReference>
<evidence type="ECO:0000256" key="4">
    <source>
        <dbReference type="ARBA" id="ARBA00022490"/>
    </source>
</evidence>
<dbReference type="GO" id="GO:0005829">
    <property type="term" value="C:cytosol"/>
    <property type="evidence" value="ECO:0007669"/>
    <property type="project" value="TreeGrafter"/>
</dbReference>
<protein>
    <recommendedName>
        <fullName evidence="3 9">Diaminopimelate epimerase</fullName>
        <shortName evidence="9">DAP epimerase</shortName>
        <ecNumber evidence="3 9">5.1.1.7</ecNumber>
    </recommendedName>
    <alternativeName>
        <fullName evidence="9">PLP-independent amino acid racemase</fullName>
    </alternativeName>
</protein>
<dbReference type="Proteomes" id="UP000319143">
    <property type="component" value="Unassembled WGS sequence"/>
</dbReference>
<comment type="function">
    <text evidence="9">Catalyzes the stereoinversion of LL-2,6-diaminopimelate (L,L-DAP) to meso-diaminopimelate (meso-DAP), a precursor of L-lysine and an essential component of the bacterial peptidoglycan.</text>
</comment>
<feature type="binding site" evidence="9">
    <location>
        <begin position="74"/>
        <end position="75"/>
    </location>
    <ligand>
        <name>substrate</name>
    </ligand>
</feature>
<evidence type="ECO:0000313" key="12">
    <source>
        <dbReference type="Proteomes" id="UP000319143"/>
    </source>
</evidence>
<comment type="catalytic activity">
    <reaction evidence="8 9">
        <text>(2S,6S)-2,6-diaminopimelate = meso-2,6-diaminopimelate</text>
        <dbReference type="Rhea" id="RHEA:15393"/>
        <dbReference type="ChEBI" id="CHEBI:57609"/>
        <dbReference type="ChEBI" id="CHEBI:57791"/>
        <dbReference type="EC" id="5.1.1.7"/>
    </reaction>
</comment>
<dbReference type="RefSeq" id="WP_146527345.1">
    <property type="nucleotide sequence ID" value="NZ_SJPV01000005.1"/>
</dbReference>
<feature type="binding site" evidence="9">
    <location>
        <begin position="215"/>
        <end position="216"/>
    </location>
    <ligand>
        <name>substrate</name>
    </ligand>
</feature>
<proteinExistence type="inferred from homology"/>
<keyword evidence="6 9" id="KW-0457">Lysine biosynthesis</keyword>
<evidence type="ECO:0000256" key="8">
    <source>
        <dbReference type="ARBA" id="ARBA00051712"/>
    </source>
</evidence>
<comment type="pathway">
    <text evidence="1 9">Amino-acid biosynthesis; L-lysine biosynthesis via DAP pathway; DL-2,6-diaminopimelate from LL-2,6-diaminopimelate: step 1/1.</text>
</comment>
<dbReference type="EMBL" id="SJPV01000005">
    <property type="protein sequence ID" value="TWU37106.1"/>
    <property type="molecule type" value="Genomic_DNA"/>
</dbReference>
<comment type="subcellular location">
    <subcellularLocation>
        <location evidence="9">Cytoplasm</location>
    </subcellularLocation>
</comment>
<dbReference type="Pfam" id="PF01678">
    <property type="entry name" value="DAP_epimerase"/>
    <property type="match status" value="2"/>
</dbReference>
<dbReference type="GO" id="GO:0009089">
    <property type="term" value="P:lysine biosynthetic process via diaminopimelate"/>
    <property type="evidence" value="ECO:0007669"/>
    <property type="project" value="UniProtKB-UniRule"/>
</dbReference>
<sequence length="281" mass="30665">MRFTKMHGAGNDYVYVDCFAENVDQLDLPELAKRISHRHYGVGGDGLILIRPSAVADAKMQMFNADGSESEMCGNGIRCVAKYVYDHRIACKEQMRIETGAGVLDLSLSIGADEKTESVTVDMGVPILEAASIPTRLVSNGKVVDHEVEFAGQHHRVSCVSMGNPHCVLFVPEATDELVLGLGPLVEVDPRFPNRTNVEFVQVLSRREVRQRTWERGSGETWACGTGASAVCVAGVLTGRTDRTILNHLLGGDLTMTWDESTSHVRMTGGAVEVFSGQWNE</sequence>
<dbReference type="UniPathway" id="UPA00034">
    <property type="reaction ID" value="UER00025"/>
</dbReference>
<keyword evidence="4 9" id="KW-0963">Cytoplasm</keyword>
<dbReference type="PANTHER" id="PTHR31689:SF0">
    <property type="entry name" value="DIAMINOPIMELATE EPIMERASE"/>
    <property type="match status" value="1"/>
</dbReference>
<feature type="active site" description="Proton acceptor" evidence="9">
    <location>
        <position position="224"/>
    </location>
</feature>
<dbReference type="HAMAP" id="MF_00197">
    <property type="entry name" value="DAP_epimerase"/>
    <property type="match status" value="1"/>
</dbReference>
<comment type="subunit">
    <text evidence="9">Homodimer.</text>
</comment>
<dbReference type="EC" id="5.1.1.7" evidence="3 9"/>
<dbReference type="FunFam" id="3.10.310.10:FF:000001">
    <property type="entry name" value="Diaminopimelate epimerase"/>
    <property type="match status" value="1"/>
</dbReference>
<feature type="binding site" evidence="9">
    <location>
        <position position="164"/>
    </location>
    <ligand>
        <name>substrate</name>
    </ligand>
</feature>
<dbReference type="OrthoDB" id="9805408at2"/>
<evidence type="ECO:0000256" key="1">
    <source>
        <dbReference type="ARBA" id="ARBA00005196"/>
    </source>
</evidence>
<dbReference type="AlphaFoldDB" id="A0A5C6DQ11"/>
<keyword evidence="12" id="KW-1185">Reference proteome</keyword>
<dbReference type="Gene3D" id="3.10.310.10">
    <property type="entry name" value="Diaminopimelate Epimerase, Chain A, domain 1"/>
    <property type="match status" value="2"/>
</dbReference>
<name>A0A5C6DQ11_9BACT</name>
<comment type="caution">
    <text evidence="9">Lacks conserved residue(s) required for the propagation of feature annotation.</text>
</comment>
<feature type="binding site" evidence="9">
    <location>
        <begin position="225"/>
        <end position="226"/>
    </location>
    <ligand>
        <name>substrate</name>
    </ligand>
</feature>
<keyword evidence="7 9" id="KW-0413">Isomerase</keyword>
<evidence type="ECO:0000256" key="10">
    <source>
        <dbReference type="PROSITE-ProRule" id="PRU10125"/>
    </source>
</evidence>
<dbReference type="SUPFAM" id="SSF54506">
    <property type="entry name" value="Diaminopimelate epimerase-like"/>
    <property type="match status" value="2"/>
</dbReference>
<comment type="caution">
    <text evidence="11">The sequence shown here is derived from an EMBL/GenBank/DDBJ whole genome shotgun (WGS) entry which is preliminary data.</text>
</comment>
<feature type="site" description="Could be important to modulate the pK values of the two catalytic cysteine residues" evidence="9">
    <location>
        <position position="215"/>
    </location>
</feature>
<evidence type="ECO:0000256" key="2">
    <source>
        <dbReference type="ARBA" id="ARBA00010219"/>
    </source>
</evidence>
<gene>
    <name evidence="9 11" type="primary">dapF</name>
    <name evidence="11" type="ORF">Poly41_32330</name>
</gene>
<dbReference type="InterPro" id="IPR018510">
    <property type="entry name" value="DAP_epimerase_AS"/>
</dbReference>
<feature type="binding site" evidence="9">
    <location>
        <position position="11"/>
    </location>
    <ligand>
        <name>substrate</name>
    </ligand>
</feature>
<evidence type="ECO:0000256" key="6">
    <source>
        <dbReference type="ARBA" id="ARBA00023154"/>
    </source>
</evidence>
<dbReference type="NCBIfam" id="TIGR00652">
    <property type="entry name" value="DapF"/>
    <property type="match status" value="1"/>
</dbReference>
<evidence type="ECO:0000256" key="9">
    <source>
        <dbReference type="HAMAP-Rule" id="MF_00197"/>
    </source>
</evidence>
<accession>A0A5C6DQ11</accession>
<keyword evidence="5 9" id="KW-0028">Amino-acid biosynthesis</keyword>
<feature type="site" description="Could be important to modulate the pK values of the two catalytic cysteine residues" evidence="9">
    <location>
        <position position="166"/>
    </location>
</feature>
<dbReference type="PROSITE" id="PS01326">
    <property type="entry name" value="DAP_EPIMERASE"/>
    <property type="match status" value="1"/>
</dbReference>